<reference evidence="7" key="1">
    <citation type="submission" date="2021-02" db="EMBL/GenBank/DDBJ databases">
        <title>Natronogracilivirga saccharolytica gen. nov. sp. nov. a new anaerobic, haloalkiliphilic carbohydrate-fermenting bacterium from soda lake and proposing of Cyclonatronumiaceae fam. nov. in the phylum Balneolaeota.</title>
        <authorList>
            <person name="Zhilina T.N."/>
            <person name="Sorokin D.Y."/>
            <person name="Zavarzina D.G."/>
            <person name="Toshchakov S.V."/>
            <person name="Kublanov I.V."/>
        </authorList>
    </citation>
    <scope>NUCLEOTIDE SEQUENCE</scope>
    <source>
        <strain evidence="7">Z-1702</strain>
    </source>
</reference>
<dbReference type="InterPro" id="IPR026444">
    <property type="entry name" value="Secre_tail"/>
</dbReference>
<dbReference type="RefSeq" id="WP_210512693.1">
    <property type="nucleotide sequence ID" value="NZ_JAFIDN010000009.1"/>
</dbReference>
<feature type="chain" id="PRO_5035157325" description="N-acetylmuramoyl-L-alanine amidase" evidence="5">
    <location>
        <begin position="31"/>
        <end position="846"/>
    </location>
</feature>
<evidence type="ECO:0000313" key="8">
    <source>
        <dbReference type="Proteomes" id="UP000673975"/>
    </source>
</evidence>
<keyword evidence="4" id="KW-0378">Hydrolase</keyword>
<evidence type="ECO:0000256" key="5">
    <source>
        <dbReference type="SAM" id="SignalP"/>
    </source>
</evidence>
<evidence type="ECO:0000256" key="1">
    <source>
        <dbReference type="ARBA" id="ARBA00001561"/>
    </source>
</evidence>
<dbReference type="PANTHER" id="PTHR30404">
    <property type="entry name" value="N-ACETYLMURAMOYL-L-ALANINE AMIDASE"/>
    <property type="match status" value="1"/>
</dbReference>
<dbReference type="Pfam" id="PF18962">
    <property type="entry name" value="Por_Secre_tail"/>
    <property type="match status" value="1"/>
</dbReference>
<dbReference type="EC" id="3.5.1.28" evidence="2"/>
<sequence length="846" mass="94904">MSHFFTGTNIKAAVLLPVLLALLISTPPDAESQEVTGLSDWSIYIDPGHSRTENMGLFNYSEAEKVLEVSLILREMLEEQTDIEEVFMARTNHEQQVSLAERTSDANATGADFYYSVHSDAGSPSANSTLMLYGGWRENGETVEKTPKGGKDFGDIMDVILTESMRIDRRGNYADRTFYQGFPENHDNKWPYLHVNRETVMASLLSEAGFHTNPTQQMRNLNEEWRRLEAKAAFWTILEYHDLERPEVGIATGFISDSQSGETINGATVTIGEHTYTTDTYESLFHQYSNDPDELSNGFYYIDGLIPGDTVEVTVDSPNHYEKTVTAVLETHDFTFLDVELESSEAPRIINVHAYTPVDALTPGDELELTFSRIPDPDSFEDAVSFDPEADFTLEWEDDFTLIITTDSLDFEQEYTLTIRDIVVDKFNGNALDGDGDGEPGGDYVLTITTSEPDTDPPALVEYYPSADSPAQEQRPVIRMEFDEPIELGSVSRDAVNLEGPGGTIRGSTQLNTVNRRSILHFFPSSDLEDGAEYTVTIAAGLADRFGNTTDVKEFHFVAEIPEIVDMQVIDDFNDGISDWWVPQQSGSTSGIITDLTEREPETRIVNAASGSSGSMRLSYGWETDASTHLIRQYLAPGADQNLRFDDSYVLEAYVFGDGSGNRFRFMLRDGNNELEGSEWYDIDWKGWKRVAWDLSNDPVVPWVNGNGQLNGQLYTDSFQLTWEEDAATTGTIYIDDYRIVEYYEREPTSGSDHLADVPDELSLAQNYPNPFNPTTVIRYDLPSAKDVTLEVFDMLGRRVTVLVDQHMEAGQHETEWDATQVSSGVYIYKLQAGSQTLTRKMTLVK</sequence>
<dbReference type="InterPro" id="IPR008969">
    <property type="entry name" value="CarboxyPept-like_regulatory"/>
</dbReference>
<feature type="signal peptide" evidence="5">
    <location>
        <begin position="1"/>
        <end position="30"/>
    </location>
</feature>
<gene>
    <name evidence="7" type="ORF">NATSA_11220</name>
</gene>
<comment type="caution">
    <text evidence="7">The sequence shown here is derived from an EMBL/GenBank/DDBJ whole genome shotgun (WGS) entry which is preliminary data.</text>
</comment>
<organism evidence="7 8">
    <name type="scientific">Natronogracilivirga saccharolytica</name>
    <dbReference type="NCBI Taxonomy" id="2812953"/>
    <lineage>
        <taxon>Bacteria</taxon>
        <taxon>Pseudomonadati</taxon>
        <taxon>Balneolota</taxon>
        <taxon>Balneolia</taxon>
        <taxon>Balneolales</taxon>
        <taxon>Cyclonatronaceae</taxon>
        <taxon>Natronogracilivirga</taxon>
    </lineage>
</organism>
<dbReference type="InterPro" id="IPR050695">
    <property type="entry name" value="N-acetylmuramoyl_amidase_3"/>
</dbReference>
<evidence type="ECO:0000313" key="7">
    <source>
        <dbReference type="EMBL" id="MBP3193237.1"/>
    </source>
</evidence>
<dbReference type="InterPro" id="IPR032812">
    <property type="entry name" value="SbsA_Ig"/>
</dbReference>
<dbReference type="SUPFAM" id="SSF53187">
    <property type="entry name" value="Zn-dependent exopeptidases"/>
    <property type="match status" value="1"/>
</dbReference>
<comment type="catalytic activity">
    <reaction evidence="1">
        <text>Hydrolyzes the link between N-acetylmuramoyl residues and L-amino acid residues in certain cell-wall glycopeptides.</text>
        <dbReference type="EC" id="3.5.1.28"/>
    </reaction>
</comment>
<dbReference type="InterPro" id="IPR002508">
    <property type="entry name" value="MurNAc-LAA_cat"/>
</dbReference>
<evidence type="ECO:0000256" key="4">
    <source>
        <dbReference type="ARBA" id="ARBA00022801"/>
    </source>
</evidence>
<feature type="domain" description="MurNAc-LAA" evidence="6">
    <location>
        <begin position="103"/>
        <end position="238"/>
    </location>
</feature>
<dbReference type="EMBL" id="JAFIDN010000009">
    <property type="protein sequence ID" value="MBP3193237.1"/>
    <property type="molecule type" value="Genomic_DNA"/>
</dbReference>
<dbReference type="PANTHER" id="PTHR30404:SF0">
    <property type="entry name" value="N-ACETYLMURAMOYL-L-ALANINE AMIDASE AMIC"/>
    <property type="match status" value="1"/>
</dbReference>
<evidence type="ECO:0000259" key="6">
    <source>
        <dbReference type="SMART" id="SM00646"/>
    </source>
</evidence>
<dbReference type="SUPFAM" id="SSF49464">
    <property type="entry name" value="Carboxypeptidase regulatory domain-like"/>
    <property type="match status" value="1"/>
</dbReference>
<dbReference type="GO" id="GO:0009253">
    <property type="term" value="P:peptidoglycan catabolic process"/>
    <property type="evidence" value="ECO:0007669"/>
    <property type="project" value="InterPro"/>
</dbReference>
<name>A0A8J7RL03_9BACT</name>
<dbReference type="SMART" id="SM00646">
    <property type="entry name" value="Ami_3"/>
    <property type="match status" value="1"/>
</dbReference>
<dbReference type="Gene3D" id="2.60.40.1120">
    <property type="entry name" value="Carboxypeptidase-like, regulatory domain"/>
    <property type="match status" value="1"/>
</dbReference>
<dbReference type="GO" id="GO:0008745">
    <property type="term" value="F:N-acetylmuramoyl-L-alanine amidase activity"/>
    <property type="evidence" value="ECO:0007669"/>
    <property type="project" value="UniProtKB-EC"/>
</dbReference>
<dbReference type="Gene3D" id="2.60.120.430">
    <property type="entry name" value="Galactose-binding lectin"/>
    <property type="match status" value="1"/>
</dbReference>
<dbReference type="NCBIfam" id="TIGR04183">
    <property type="entry name" value="Por_Secre_tail"/>
    <property type="match status" value="1"/>
</dbReference>
<dbReference type="AlphaFoldDB" id="A0A8J7RL03"/>
<dbReference type="Proteomes" id="UP000673975">
    <property type="component" value="Unassembled WGS sequence"/>
</dbReference>
<evidence type="ECO:0000256" key="2">
    <source>
        <dbReference type="ARBA" id="ARBA00011901"/>
    </source>
</evidence>
<dbReference type="CDD" id="cd02696">
    <property type="entry name" value="MurNAc-LAA"/>
    <property type="match status" value="1"/>
</dbReference>
<accession>A0A8J7RL03</accession>
<keyword evidence="3 5" id="KW-0732">Signal</keyword>
<dbReference type="Pfam" id="PF01520">
    <property type="entry name" value="Amidase_3"/>
    <property type="match status" value="1"/>
</dbReference>
<dbReference type="Gene3D" id="2.60.40.4070">
    <property type="match status" value="1"/>
</dbReference>
<evidence type="ECO:0000256" key="3">
    <source>
        <dbReference type="ARBA" id="ARBA00022729"/>
    </source>
</evidence>
<dbReference type="Gene3D" id="3.40.630.40">
    <property type="entry name" value="Zn-dependent exopeptidases"/>
    <property type="match status" value="1"/>
</dbReference>
<proteinExistence type="predicted"/>
<protein>
    <recommendedName>
        <fullName evidence="2">N-acetylmuramoyl-L-alanine amidase</fullName>
        <ecNumber evidence="2">3.5.1.28</ecNumber>
    </recommendedName>
</protein>
<keyword evidence="8" id="KW-1185">Reference proteome</keyword>
<dbReference type="GO" id="GO:0030288">
    <property type="term" value="C:outer membrane-bounded periplasmic space"/>
    <property type="evidence" value="ECO:0007669"/>
    <property type="project" value="TreeGrafter"/>
</dbReference>
<dbReference type="Pfam" id="PF13205">
    <property type="entry name" value="Big_5"/>
    <property type="match status" value="1"/>
</dbReference>